<dbReference type="KEGG" id="psic:J4E96_15755"/>
<reference evidence="1" key="1">
    <citation type="submission" date="2021-03" db="EMBL/GenBank/DDBJ databases">
        <title>Pengzhenrongella sicca gen. nov., sp. nov., a new member of suborder Micrococcineae isolated from High-Arctic tundra soil.</title>
        <authorList>
            <person name="Peng F."/>
        </authorList>
    </citation>
    <scope>NUCLEOTIDE SEQUENCE</scope>
    <source>
        <strain evidence="1">LRZ-2</strain>
    </source>
</reference>
<proteinExistence type="predicted"/>
<sequence>MSDHSHDTSGAAHADEPLGPVDAAPLHAVVDALAAALHEYLGTAVGVRAEFGSHEADEDPRVLALEARVGTLNAELYDLVHERLGLHADLTSMAWDETDHEHEVGHLDAPPPADTTEVFHLGFVVGPPAGASDVTMDSVLDLLDQGGEDLVVRLVDAGFDVVEWATARGEPADFDGFGDDGEDEA</sequence>
<evidence type="ECO:0000313" key="2">
    <source>
        <dbReference type="Proteomes" id="UP000663937"/>
    </source>
</evidence>
<dbReference type="AlphaFoldDB" id="A0A8A4ZE64"/>
<keyword evidence="2" id="KW-1185">Reference proteome</keyword>
<dbReference type="Proteomes" id="UP000663937">
    <property type="component" value="Chromosome"/>
</dbReference>
<name>A0A8A4ZE64_9MICO</name>
<dbReference type="EMBL" id="CP071868">
    <property type="protein sequence ID" value="QTE28777.1"/>
    <property type="molecule type" value="Genomic_DNA"/>
</dbReference>
<gene>
    <name evidence="1" type="ORF">J4E96_15755</name>
</gene>
<dbReference type="RefSeq" id="WP_227423024.1">
    <property type="nucleotide sequence ID" value="NZ_CP071868.1"/>
</dbReference>
<accession>A0A8A4ZE64</accession>
<evidence type="ECO:0000313" key="1">
    <source>
        <dbReference type="EMBL" id="QTE28777.1"/>
    </source>
</evidence>
<protein>
    <submittedName>
        <fullName evidence="1">Uncharacterized protein</fullName>
    </submittedName>
</protein>
<organism evidence="1 2">
    <name type="scientific">Pengzhenrongella sicca</name>
    <dbReference type="NCBI Taxonomy" id="2819238"/>
    <lineage>
        <taxon>Bacteria</taxon>
        <taxon>Bacillati</taxon>
        <taxon>Actinomycetota</taxon>
        <taxon>Actinomycetes</taxon>
        <taxon>Micrococcales</taxon>
        <taxon>Pengzhenrongella</taxon>
    </lineage>
</organism>